<evidence type="ECO:0000313" key="3">
    <source>
        <dbReference type="Proteomes" id="UP001059380"/>
    </source>
</evidence>
<dbReference type="PANTHER" id="PTHR39966:SF1">
    <property type="entry name" value="HEMERYTHRIN-LIKE DOMAIN-CONTAINING PROTEIN"/>
    <property type="match status" value="1"/>
</dbReference>
<dbReference type="GO" id="GO:0005886">
    <property type="term" value="C:plasma membrane"/>
    <property type="evidence" value="ECO:0007669"/>
    <property type="project" value="TreeGrafter"/>
</dbReference>
<dbReference type="Pfam" id="PF01814">
    <property type="entry name" value="Hemerythrin"/>
    <property type="match status" value="1"/>
</dbReference>
<dbReference type="EMBL" id="CP093313">
    <property type="protein sequence ID" value="UWZ86366.1"/>
    <property type="molecule type" value="Genomic_DNA"/>
</dbReference>
<protein>
    <submittedName>
        <fullName evidence="2">Hemerythrin domain-containing protein</fullName>
    </submittedName>
</protein>
<dbReference type="PANTHER" id="PTHR39966">
    <property type="entry name" value="BLL2471 PROTEIN-RELATED"/>
    <property type="match status" value="1"/>
</dbReference>
<proteinExistence type="predicted"/>
<accession>A0A9J7BYJ9</accession>
<keyword evidence="3" id="KW-1185">Reference proteome</keyword>
<name>A0A9J7BYJ9_9BACT</name>
<dbReference type="InterPro" id="IPR006311">
    <property type="entry name" value="TAT_signal"/>
</dbReference>
<dbReference type="RefSeq" id="WP_260796006.1">
    <property type="nucleotide sequence ID" value="NZ_CP093313.1"/>
</dbReference>
<gene>
    <name evidence="2" type="ORF">MOP44_10580</name>
</gene>
<evidence type="ECO:0000259" key="1">
    <source>
        <dbReference type="Pfam" id="PF01814"/>
    </source>
</evidence>
<dbReference type="PROSITE" id="PS51318">
    <property type="entry name" value="TAT"/>
    <property type="match status" value="1"/>
</dbReference>
<dbReference type="CDD" id="cd12108">
    <property type="entry name" value="Hr-like"/>
    <property type="match status" value="1"/>
</dbReference>
<feature type="domain" description="Hemerythrin-like" evidence="1">
    <location>
        <begin position="49"/>
        <end position="180"/>
    </location>
</feature>
<dbReference type="KEGG" id="orp:MOP44_10580"/>
<sequence length="235" mass="26475">MNEFPNRSRRSFLTNAVPAAGLILLPGAASLAAEDKKKGGGDEDVSTNEDLMREHGILKRVLLAYDEIIRRVRASQDFPPEAVTAGATIIRKFVEDYHEKLEEEHLFPRFRKAGKLTSLVDTLLAQHQAGRRLTDRVLSRASGGFKSQDDRNQLAADLAAFNRMYAPHEAREDTVLFPALHKIVSEHEYDAMGEQFEKIERTTFGGDGFDIYLDKVEALEKQLNIYDLAQFTPKV</sequence>
<dbReference type="Proteomes" id="UP001059380">
    <property type="component" value="Chromosome"/>
</dbReference>
<organism evidence="2 3">
    <name type="scientific">Occallatibacter riparius</name>
    <dbReference type="NCBI Taxonomy" id="1002689"/>
    <lineage>
        <taxon>Bacteria</taxon>
        <taxon>Pseudomonadati</taxon>
        <taxon>Acidobacteriota</taxon>
        <taxon>Terriglobia</taxon>
        <taxon>Terriglobales</taxon>
        <taxon>Acidobacteriaceae</taxon>
        <taxon>Occallatibacter</taxon>
    </lineage>
</organism>
<dbReference type="AlphaFoldDB" id="A0A9J7BYJ9"/>
<evidence type="ECO:0000313" key="2">
    <source>
        <dbReference type="EMBL" id="UWZ86366.1"/>
    </source>
</evidence>
<dbReference type="InterPro" id="IPR012312">
    <property type="entry name" value="Hemerythrin-like"/>
</dbReference>
<reference evidence="2" key="1">
    <citation type="submission" date="2021-04" db="EMBL/GenBank/DDBJ databases">
        <title>Phylogenetic analysis of Acidobacteriaceae.</title>
        <authorList>
            <person name="Qiu L."/>
            <person name="Zhang Q."/>
        </authorList>
    </citation>
    <scope>NUCLEOTIDE SEQUENCE</scope>
    <source>
        <strain evidence="2">DSM 25168</strain>
    </source>
</reference>
<dbReference type="Gene3D" id="1.20.120.520">
    <property type="entry name" value="nmb1532 protein domain like"/>
    <property type="match status" value="1"/>
</dbReference>